<feature type="domain" description="EAL" evidence="3">
    <location>
        <begin position="146"/>
        <end position="399"/>
    </location>
</feature>
<evidence type="ECO:0000259" key="2">
    <source>
        <dbReference type="PROSITE" id="PS50110"/>
    </source>
</evidence>
<evidence type="ECO:0000259" key="3">
    <source>
        <dbReference type="PROSITE" id="PS50883"/>
    </source>
</evidence>
<dbReference type="InterPro" id="IPR050706">
    <property type="entry name" value="Cyclic-di-GMP_PDE-like"/>
</dbReference>
<evidence type="ECO:0000313" key="4">
    <source>
        <dbReference type="EMBL" id="SFD18905.1"/>
    </source>
</evidence>
<reference evidence="4 5" key="1">
    <citation type="submission" date="2016-10" db="EMBL/GenBank/DDBJ databases">
        <authorList>
            <person name="de Groot N.N."/>
        </authorList>
    </citation>
    <scope>NUCLEOTIDE SEQUENCE [LARGE SCALE GENOMIC DNA]</scope>
    <source>
        <strain evidence="4 5">DSM 6059</strain>
    </source>
</reference>
<dbReference type="InterPro" id="IPR001633">
    <property type="entry name" value="EAL_dom"/>
</dbReference>
<feature type="modified residue" description="4-aspartylphosphate" evidence="1">
    <location>
        <position position="64"/>
    </location>
</feature>
<dbReference type="InterPro" id="IPR011006">
    <property type="entry name" value="CheY-like_superfamily"/>
</dbReference>
<dbReference type="SMART" id="SM00052">
    <property type="entry name" value="EAL"/>
    <property type="match status" value="1"/>
</dbReference>
<name>A0A1I1QA11_9GAMM</name>
<dbReference type="PANTHER" id="PTHR33121:SF79">
    <property type="entry name" value="CYCLIC DI-GMP PHOSPHODIESTERASE PDED-RELATED"/>
    <property type="match status" value="1"/>
</dbReference>
<dbReference type="STRING" id="1123010.SAMN02745724_03807"/>
<dbReference type="GO" id="GO:0071111">
    <property type="term" value="F:cyclic-guanylate-specific phosphodiesterase activity"/>
    <property type="evidence" value="ECO:0007669"/>
    <property type="project" value="InterPro"/>
</dbReference>
<protein>
    <submittedName>
        <fullName evidence="4">EAL domain, c-di-GMP-specific phosphodiesterase class I (Or its enzymatically inactive variant)</fullName>
    </submittedName>
</protein>
<dbReference type="Gene3D" id="3.20.20.450">
    <property type="entry name" value="EAL domain"/>
    <property type="match status" value="1"/>
</dbReference>
<evidence type="ECO:0000256" key="1">
    <source>
        <dbReference type="PROSITE-ProRule" id="PRU00169"/>
    </source>
</evidence>
<dbReference type="RefSeq" id="WP_091988285.1">
    <property type="nucleotide sequence ID" value="NZ_FOLO01000039.1"/>
</dbReference>
<dbReference type="GO" id="GO:0000160">
    <property type="term" value="P:phosphorelay signal transduction system"/>
    <property type="evidence" value="ECO:0007669"/>
    <property type="project" value="InterPro"/>
</dbReference>
<dbReference type="PANTHER" id="PTHR33121">
    <property type="entry name" value="CYCLIC DI-GMP PHOSPHODIESTERASE PDEF"/>
    <property type="match status" value="1"/>
</dbReference>
<dbReference type="PROSITE" id="PS50883">
    <property type="entry name" value="EAL"/>
    <property type="match status" value="1"/>
</dbReference>
<evidence type="ECO:0000313" key="5">
    <source>
        <dbReference type="Proteomes" id="UP000198862"/>
    </source>
</evidence>
<dbReference type="CDD" id="cd01948">
    <property type="entry name" value="EAL"/>
    <property type="match status" value="1"/>
</dbReference>
<dbReference type="PROSITE" id="PS50110">
    <property type="entry name" value="RESPONSE_REGULATORY"/>
    <property type="match status" value="1"/>
</dbReference>
<dbReference type="Pfam" id="PF00072">
    <property type="entry name" value="Response_reg"/>
    <property type="match status" value="1"/>
</dbReference>
<dbReference type="OrthoDB" id="9812358at2"/>
<keyword evidence="5" id="KW-1185">Reference proteome</keyword>
<proteinExistence type="predicted"/>
<dbReference type="InterPro" id="IPR035919">
    <property type="entry name" value="EAL_sf"/>
</dbReference>
<sequence length="403" mass="45843">MSSNHLTYAWLKALIVDDSKAICELCKSILIENYGINYVHTTNSAPEALAVIKSFKDINMIFLDLNMPGTDGVQLLKKIADFKFKGYIVIVSGVSAKIIQGVEDLANKYNLNYIGSIHKPIDLKDFDHIFTQVGKNTPSGINNKTKQLKIYEIIRALEKDAIEVFYQPQVKLRNRKFIGVEALCRLHHPRLGLISPDQFIDKSEETDLIFHLTLCVIDKALNDWVLWHNQGMKLTLSINISPYVLKFTEFTDLFLTKLSVLNIPIEKICLEVTESIIEENHQVELETLSRLAIKGVMLSLDDFGTGSASIERLHRLPFDELKLDKSFFQNSITNRAQFDLIKSCVAMSSALDMHTVAEGIETAEHWKVAEQTGCDIVQGYYISKPIQACDISQWCYQWKHRVD</sequence>
<dbReference type="SUPFAM" id="SSF52172">
    <property type="entry name" value="CheY-like"/>
    <property type="match status" value="1"/>
</dbReference>
<dbReference type="SUPFAM" id="SSF141868">
    <property type="entry name" value="EAL domain-like"/>
    <property type="match status" value="1"/>
</dbReference>
<gene>
    <name evidence="4" type="ORF">SAMN02745724_03807</name>
</gene>
<dbReference type="Gene3D" id="3.40.50.2300">
    <property type="match status" value="1"/>
</dbReference>
<dbReference type="AlphaFoldDB" id="A0A1I1QA11"/>
<feature type="domain" description="Response regulatory" evidence="2">
    <location>
        <begin position="12"/>
        <end position="134"/>
    </location>
</feature>
<dbReference type="Proteomes" id="UP000198862">
    <property type="component" value="Unassembled WGS sequence"/>
</dbReference>
<keyword evidence="1" id="KW-0597">Phosphoprotein</keyword>
<dbReference type="InterPro" id="IPR001789">
    <property type="entry name" value="Sig_transdc_resp-reg_receiver"/>
</dbReference>
<organism evidence="4 5">
    <name type="scientific">Pseudoalteromonas denitrificans DSM 6059</name>
    <dbReference type="NCBI Taxonomy" id="1123010"/>
    <lineage>
        <taxon>Bacteria</taxon>
        <taxon>Pseudomonadati</taxon>
        <taxon>Pseudomonadota</taxon>
        <taxon>Gammaproteobacteria</taxon>
        <taxon>Alteromonadales</taxon>
        <taxon>Pseudoalteromonadaceae</taxon>
        <taxon>Pseudoalteromonas</taxon>
    </lineage>
</organism>
<dbReference type="EMBL" id="FOLO01000039">
    <property type="protein sequence ID" value="SFD18905.1"/>
    <property type="molecule type" value="Genomic_DNA"/>
</dbReference>
<accession>A0A1I1QA11</accession>
<dbReference type="SMART" id="SM00448">
    <property type="entry name" value="REC"/>
    <property type="match status" value="1"/>
</dbReference>
<dbReference type="Pfam" id="PF00563">
    <property type="entry name" value="EAL"/>
    <property type="match status" value="1"/>
</dbReference>